<protein>
    <recommendedName>
        <fullName evidence="13 16">Ferrous iron transport protein B</fullName>
    </recommendedName>
</protein>
<feature type="domain" description="FeoB-type G" evidence="17">
    <location>
        <begin position="16"/>
        <end position="172"/>
    </location>
</feature>
<feature type="transmembrane region" description="Helical" evidence="16">
    <location>
        <begin position="257"/>
        <end position="283"/>
    </location>
</feature>
<evidence type="ECO:0000256" key="8">
    <source>
        <dbReference type="ARBA" id="ARBA00022989"/>
    </source>
</evidence>
<keyword evidence="10" id="KW-0406">Ion transport</keyword>
<dbReference type="GO" id="GO:0015093">
    <property type="term" value="F:ferrous iron transmembrane transporter activity"/>
    <property type="evidence" value="ECO:0007669"/>
    <property type="project" value="UniProtKB-UniRule"/>
</dbReference>
<feature type="binding site" evidence="14">
    <location>
        <begin position="123"/>
        <end position="126"/>
    </location>
    <ligand>
        <name>GTP</name>
        <dbReference type="ChEBI" id="CHEBI:37565"/>
        <label>1</label>
    </ligand>
</feature>
<dbReference type="InterPro" id="IPR011640">
    <property type="entry name" value="Fe2_transport_prot_B_C"/>
</dbReference>
<keyword evidence="3 16" id="KW-0813">Transport</keyword>
<evidence type="ECO:0000256" key="1">
    <source>
        <dbReference type="ARBA" id="ARBA00003926"/>
    </source>
</evidence>
<dbReference type="RefSeq" id="WP_025774668.1">
    <property type="nucleotide sequence ID" value="NZ_DF238840.1"/>
</dbReference>
<proteinExistence type="inferred from homology"/>
<dbReference type="GO" id="GO:0005886">
    <property type="term" value="C:plasma membrane"/>
    <property type="evidence" value="ECO:0007669"/>
    <property type="project" value="UniProtKB-SubCell"/>
</dbReference>
<sequence>MACHDLNQDLNIPAGVRKIVLAGNPNVGKSVFFNAFTGLYVDVSNFPGTTLEISHARVGSDFILDTPGVYGVSSFNDEEKVARDVILGADIVINVVNAVHLERDLFLTQQIIDMGIPMVVALNMVDEATRQGITIDIKELERLLGVPVIPTVAVKGQGLKEVKQAVARARRGNSLPELEEMLPLLQHKTHSRAEALLILEGDPYVAARHHLKPIDRQEEIYLARRRRVDAIVAAVIKETSTGASWGTRLSRWMMQPLTGIPILLVALWLLYEFIGVFIAQTVVDITEDIIMKGYYEPFIRNLISPWLPPTSVPGALLIGEFGILTMTVTYILGLLLPLVLGFYLGLSTLEDSGYLPRIAVLVDRALMRLGLNGRGIIPIILGFGCVTAATITTRLLGSNRERRIATFLLAMAIPCSAQLAVITSMLVRLGHGYTILYIILIGSILVLTGTALNWLLPGQPSDLFIDLPPLRWPQPVNILKKTATRASSFIQEAAPLFAGGALVIGILQVTGLLAALQNLLAPVTVNWLQLPKETATAFIMGFVRRDFGAAGLYSLPLTPAQSLVALTTITIFVPCIASALVIFKERGWREGVIIWPTILLLAFLIGGVISHILI</sequence>
<evidence type="ECO:0000256" key="15">
    <source>
        <dbReference type="PIRSR" id="PIRSR603373-2"/>
    </source>
</evidence>
<evidence type="ECO:0000256" key="16">
    <source>
        <dbReference type="RuleBase" id="RU362098"/>
    </source>
</evidence>
<feature type="binding site" evidence="15">
    <location>
        <position position="35"/>
    </location>
    <ligand>
        <name>Mg(2+)</name>
        <dbReference type="ChEBI" id="CHEBI:18420"/>
        <label>2</label>
    </ligand>
</feature>
<keyword evidence="9 16" id="KW-0408">Iron</keyword>
<feature type="transmembrane region" description="Helical" evidence="16">
    <location>
        <begin position="404"/>
        <end position="427"/>
    </location>
</feature>
<dbReference type="PROSITE" id="PS51711">
    <property type="entry name" value="G_FEOB"/>
    <property type="match status" value="1"/>
</dbReference>
<dbReference type="AlphaFoldDB" id="A0A0S6UHC3"/>
<keyword evidence="5 16" id="KW-0410">Iron transport</keyword>
<keyword evidence="15" id="KW-0479">Metal-binding</keyword>
<feature type="transmembrane region" description="Helical" evidence="16">
    <location>
        <begin position="376"/>
        <end position="397"/>
    </location>
</feature>
<feature type="binding site" evidence="14">
    <location>
        <begin position="23"/>
        <end position="30"/>
    </location>
    <ligand>
        <name>GTP</name>
        <dbReference type="ChEBI" id="CHEBI:37565"/>
        <label>1</label>
    </ligand>
</feature>
<comment type="subcellular location">
    <subcellularLocation>
        <location evidence="2 16">Cell membrane</location>
        <topology evidence="2 16">Multi-pass membrane protein</topology>
    </subcellularLocation>
</comment>
<dbReference type="GO" id="GO:0005525">
    <property type="term" value="F:GTP binding"/>
    <property type="evidence" value="ECO:0007669"/>
    <property type="project" value="UniProtKB-KW"/>
</dbReference>
<keyword evidence="15" id="KW-0460">Magnesium</keyword>
<feature type="binding site" evidence="15">
    <location>
        <position position="38"/>
    </location>
    <ligand>
        <name>Mg(2+)</name>
        <dbReference type="ChEBI" id="CHEBI:18420"/>
        <label>2</label>
    </ligand>
</feature>
<dbReference type="GO" id="GO:0046872">
    <property type="term" value="F:metal ion binding"/>
    <property type="evidence" value="ECO:0007669"/>
    <property type="project" value="UniProtKB-KW"/>
</dbReference>
<evidence type="ECO:0000313" key="18">
    <source>
        <dbReference type="EMBL" id="GAF26953.1"/>
    </source>
</evidence>
<dbReference type="SUPFAM" id="SSF52540">
    <property type="entry name" value="P-loop containing nucleoside triphosphate hydrolases"/>
    <property type="match status" value="1"/>
</dbReference>
<keyword evidence="7 14" id="KW-0547">Nucleotide-binding</keyword>
<dbReference type="EMBL" id="DF238840">
    <property type="protein sequence ID" value="GAF26953.1"/>
    <property type="molecule type" value="Genomic_DNA"/>
</dbReference>
<dbReference type="InterPro" id="IPR003373">
    <property type="entry name" value="Fe2_transport_prot-B"/>
</dbReference>
<keyword evidence="4" id="KW-1003">Cell membrane</keyword>
<feature type="transmembrane region" description="Helical" evidence="16">
    <location>
        <begin position="592"/>
        <end position="613"/>
    </location>
</feature>
<dbReference type="Proteomes" id="UP000063718">
    <property type="component" value="Unassembled WGS sequence"/>
</dbReference>
<evidence type="ECO:0000256" key="11">
    <source>
        <dbReference type="ARBA" id="ARBA00023134"/>
    </source>
</evidence>
<dbReference type="InterPro" id="IPR011642">
    <property type="entry name" value="Gate_dom"/>
</dbReference>
<evidence type="ECO:0000256" key="7">
    <source>
        <dbReference type="ARBA" id="ARBA00022741"/>
    </source>
</evidence>
<feature type="transmembrane region" description="Helical" evidence="16">
    <location>
        <begin position="433"/>
        <end position="456"/>
    </location>
</feature>
<dbReference type="Gene3D" id="3.40.50.300">
    <property type="entry name" value="P-loop containing nucleotide triphosphate hydrolases"/>
    <property type="match status" value="1"/>
</dbReference>
<keyword evidence="11 14" id="KW-0342">GTP-binding</keyword>
<accession>A0A0S6UHC3</accession>
<feature type="binding site" evidence="14">
    <location>
        <begin position="65"/>
        <end position="68"/>
    </location>
    <ligand>
        <name>GTP</name>
        <dbReference type="ChEBI" id="CHEBI:37565"/>
        <label>1</label>
    </ligand>
</feature>
<evidence type="ECO:0000256" key="9">
    <source>
        <dbReference type="ARBA" id="ARBA00023004"/>
    </source>
</evidence>
<comment type="function">
    <text evidence="1 16">Probable transporter of a GTP-driven Fe(2+) uptake system.</text>
</comment>
<dbReference type="InterPro" id="IPR030389">
    <property type="entry name" value="G_FEOB_dom"/>
</dbReference>
<evidence type="ECO:0000256" key="3">
    <source>
        <dbReference type="ARBA" id="ARBA00022448"/>
    </source>
</evidence>
<keyword evidence="6 16" id="KW-0812">Transmembrane</keyword>
<dbReference type="NCBIfam" id="TIGR00437">
    <property type="entry name" value="feoB"/>
    <property type="match status" value="1"/>
</dbReference>
<evidence type="ECO:0000259" key="17">
    <source>
        <dbReference type="PROSITE" id="PS51711"/>
    </source>
</evidence>
<evidence type="ECO:0000256" key="12">
    <source>
        <dbReference type="ARBA" id="ARBA00023136"/>
    </source>
</evidence>
<dbReference type="CDD" id="cd01879">
    <property type="entry name" value="FeoB"/>
    <property type="match status" value="1"/>
</dbReference>
<dbReference type="Pfam" id="PF07670">
    <property type="entry name" value="Gate"/>
    <property type="match status" value="2"/>
</dbReference>
<evidence type="ECO:0000256" key="2">
    <source>
        <dbReference type="ARBA" id="ARBA00004651"/>
    </source>
</evidence>
<feature type="binding site" evidence="14">
    <location>
        <begin position="48"/>
        <end position="52"/>
    </location>
    <ligand>
        <name>GTP</name>
        <dbReference type="ChEBI" id="CHEBI:37565"/>
        <label>1</label>
    </ligand>
</feature>
<name>A0A0S6UHC3_NEOTH</name>
<evidence type="ECO:0000256" key="14">
    <source>
        <dbReference type="PIRSR" id="PIRSR603373-1"/>
    </source>
</evidence>
<comment type="similarity">
    <text evidence="16">Belongs to the TRAFAC class TrmE-Era-EngA-EngB-Septin-like GTPase superfamily. FeoB GTPase (TC 9.A.8) family.</text>
</comment>
<evidence type="ECO:0000256" key="5">
    <source>
        <dbReference type="ARBA" id="ARBA00022496"/>
    </source>
</evidence>
<evidence type="ECO:0000256" key="6">
    <source>
        <dbReference type="ARBA" id="ARBA00022692"/>
    </source>
</evidence>
<evidence type="ECO:0000256" key="13">
    <source>
        <dbReference type="NCBIfam" id="TIGR00437"/>
    </source>
</evidence>
<evidence type="ECO:0000256" key="10">
    <source>
        <dbReference type="ARBA" id="ARBA00023065"/>
    </source>
</evidence>
<feature type="binding site" evidence="15">
    <location>
        <position position="37"/>
    </location>
    <ligand>
        <name>Mg(2+)</name>
        <dbReference type="ChEBI" id="CHEBI:18420"/>
        <label>2</label>
    </ligand>
</feature>
<feature type="transmembrane region" description="Helical" evidence="16">
    <location>
        <begin position="563"/>
        <end position="583"/>
    </location>
</feature>
<dbReference type="InterPro" id="IPR027417">
    <property type="entry name" value="P-loop_NTPase"/>
</dbReference>
<evidence type="ECO:0000256" key="4">
    <source>
        <dbReference type="ARBA" id="ARBA00022475"/>
    </source>
</evidence>
<dbReference type="PANTHER" id="PTHR43185">
    <property type="entry name" value="FERROUS IRON TRANSPORT PROTEIN B"/>
    <property type="match status" value="1"/>
</dbReference>
<reference evidence="18" key="1">
    <citation type="journal article" date="2014" name="Gene">
        <title>Genome-guided analysis of transformation efficiency and carbon dioxide assimilation by Moorella thermoacetica Y72.</title>
        <authorList>
            <person name="Tsukahara K."/>
            <person name="Kita A."/>
            <person name="Nakashimada Y."/>
            <person name="Hoshino T."/>
            <person name="Murakami K."/>
        </authorList>
    </citation>
    <scope>NUCLEOTIDE SEQUENCE [LARGE SCALE GENOMIC DNA]</scope>
    <source>
        <strain evidence="18">Y72</strain>
    </source>
</reference>
<feature type="transmembrane region" description="Helical" evidence="16">
    <location>
        <begin position="494"/>
        <end position="516"/>
    </location>
</feature>
<feature type="binding site" evidence="15">
    <location>
        <position position="34"/>
    </location>
    <ligand>
        <name>Mg(2+)</name>
        <dbReference type="ChEBI" id="CHEBI:18420"/>
        <label>2</label>
    </ligand>
</feature>
<organism evidence="18">
    <name type="scientific">Moorella thermoacetica Y72</name>
    <dbReference type="NCBI Taxonomy" id="1325331"/>
    <lineage>
        <taxon>Bacteria</taxon>
        <taxon>Bacillati</taxon>
        <taxon>Bacillota</taxon>
        <taxon>Clostridia</taxon>
        <taxon>Neomoorellales</taxon>
        <taxon>Neomoorellaceae</taxon>
        <taxon>Neomoorella</taxon>
    </lineage>
</organism>
<dbReference type="Pfam" id="PF02421">
    <property type="entry name" value="FeoB_N"/>
    <property type="match status" value="1"/>
</dbReference>
<dbReference type="Pfam" id="PF07664">
    <property type="entry name" value="FeoB_C"/>
    <property type="match status" value="1"/>
</dbReference>
<keyword evidence="8 16" id="KW-1133">Transmembrane helix</keyword>
<gene>
    <name evidence="18" type="ORF">MTY_2293</name>
</gene>
<keyword evidence="12 16" id="KW-0472">Membrane</keyword>
<dbReference type="InterPro" id="IPR050860">
    <property type="entry name" value="FeoB_GTPase"/>
</dbReference>
<feature type="transmembrane region" description="Helical" evidence="16">
    <location>
        <begin position="328"/>
        <end position="346"/>
    </location>
</feature>
<dbReference type="PANTHER" id="PTHR43185:SF1">
    <property type="entry name" value="FE(2+) TRANSPORTER FEOB"/>
    <property type="match status" value="1"/>
</dbReference>